<keyword evidence="2" id="KW-1185">Reference proteome</keyword>
<reference evidence="1" key="2">
    <citation type="submission" date="2013-09" db="EMBL/GenBank/DDBJ databases">
        <title>Draft genome sequence of Streptococcus infantarius subsp. infantarius ATCC BAA-102.</title>
        <authorList>
            <person name="Sudarsanam P."/>
            <person name="Ley R."/>
            <person name="Guruge J."/>
            <person name="Turnbaugh P.J."/>
            <person name="Mahowald M."/>
            <person name="Liep D."/>
            <person name="Gordon J."/>
        </authorList>
    </citation>
    <scope>NUCLEOTIDE SEQUENCE</scope>
    <source>
        <strain evidence="1">ATCC BAA-102</strain>
    </source>
</reference>
<proteinExistence type="predicted"/>
<evidence type="ECO:0000313" key="2">
    <source>
        <dbReference type="Proteomes" id="UP000005602"/>
    </source>
</evidence>
<comment type="caution">
    <text evidence="1">The sequence shown here is derived from an EMBL/GenBank/DDBJ whole genome shotgun (WGS) entry which is preliminary data.</text>
</comment>
<sequence>MKRVKKAFFIGKASLYSFCFKFFLENALQNKNTCYNRIIKTTQTFA</sequence>
<dbReference type="Proteomes" id="UP000005602">
    <property type="component" value="Unassembled WGS sequence"/>
</dbReference>
<accession>A0ABP2DI85</accession>
<evidence type="ECO:0000313" key="1">
    <source>
        <dbReference type="EMBL" id="EDT47940.1"/>
    </source>
</evidence>
<organism evidence="1 2">
    <name type="scientific">Streptococcus infantarius subsp. infantarius ATCC BAA-102</name>
    <dbReference type="NCBI Taxonomy" id="471872"/>
    <lineage>
        <taxon>Bacteria</taxon>
        <taxon>Bacillati</taxon>
        <taxon>Bacillota</taxon>
        <taxon>Bacilli</taxon>
        <taxon>Lactobacillales</taxon>
        <taxon>Streptococcaceae</taxon>
        <taxon>Streptococcus</taxon>
    </lineage>
</organism>
<dbReference type="EMBL" id="ABJK02000017">
    <property type="protein sequence ID" value="EDT47940.1"/>
    <property type="molecule type" value="Genomic_DNA"/>
</dbReference>
<protein>
    <submittedName>
        <fullName evidence="1">Uncharacterized protein</fullName>
    </submittedName>
</protein>
<name>A0ABP2DI85_9STRE</name>
<reference evidence="1" key="1">
    <citation type="submission" date="2008-03" db="EMBL/GenBank/DDBJ databases">
        <authorList>
            <person name="Fulton L."/>
            <person name="Clifton S."/>
            <person name="Fulton B."/>
            <person name="Xu J."/>
            <person name="Minx P."/>
            <person name="Pepin K.H."/>
            <person name="Johnson M."/>
            <person name="Thiruvilangam P."/>
            <person name="Bhonagiri V."/>
            <person name="Nash W.E."/>
            <person name="Mardis E.R."/>
            <person name="Wilson R.K."/>
        </authorList>
    </citation>
    <scope>NUCLEOTIDE SEQUENCE [LARGE SCALE GENOMIC DNA]</scope>
    <source>
        <strain evidence="1">ATCC BAA-102</strain>
    </source>
</reference>
<gene>
    <name evidence="1" type="ORF">STRINF_00791</name>
</gene>